<comment type="caution">
    <text evidence="2">The sequence shown here is derived from an EMBL/GenBank/DDBJ whole genome shotgun (WGS) entry which is preliminary data.</text>
</comment>
<evidence type="ECO:0000313" key="3">
    <source>
        <dbReference type="Proteomes" id="UP001215712"/>
    </source>
</evidence>
<organism evidence="2 3">
    <name type="scientific">Penicillium malachiteum</name>
    <dbReference type="NCBI Taxonomy" id="1324776"/>
    <lineage>
        <taxon>Eukaryota</taxon>
        <taxon>Fungi</taxon>
        <taxon>Dikarya</taxon>
        <taxon>Ascomycota</taxon>
        <taxon>Pezizomycotina</taxon>
        <taxon>Eurotiomycetes</taxon>
        <taxon>Eurotiomycetidae</taxon>
        <taxon>Eurotiales</taxon>
        <taxon>Aspergillaceae</taxon>
        <taxon>Penicillium</taxon>
    </lineage>
</organism>
<evidence type="ECO:0000313" key="2">
    <source>
        <dbReference type="EMBL" id="KAJ5708820.1"/>
    </source>
</evidence>
<keyword evidence="1" id="KW-0732">Signal</keyword>
<gene>
    <name evidence="2" type="ORF">N7493_010154</name>
</gene>
<protein>
    <submittedName>
        <fullName evidence="2">Uncharacterized protein</fullName>
    </submittedName>
</protein>
<proteinExistence type="predicted"/>
<name>A0AAD6HCI5_9EURO</name>
<dbReference type="AlphaFoldDB" id="A0AAD6HCI5"/>
<evidence type="ECO:0000256" key="1">
    <source>
        <dbReference type="SAM" id="SignalP"/>
    </source>
</evidence>
<reference evidence="2" key="2">
    <citation type="submission" date="2023-01" db="EMBL/GenBank/DDBJ databases">
        <authorList>
            <person name="Petersen C."/>
        </authorList>
    </citation>
    <scope>NUCLEOTIDE SEQUENCE</scope>
    <source>
        <strain evidence="2">IBT 17514</strain>
    </source>
</reference>
<accession>A0AAD6HCI5</accession>
<feature type="signal peptide" evidence="1">
    <location>
        <begin position="1"/>
        <end position="16"/>
    </location>
</feature>
<feature type="chain" id="PRO_5042071202" evidence="1">
    <location>
        <begin position="17"/>
        <end position="223"/>
    </location>
</feature>
<keyword evidence="3" id="KW-1185">Reference proteome</keyword>
<dbReference type="EMBL" id="JAQJAN010000019">
    <property type="protein sequence ID" value="KAJ5708820.1"/>
    <property type="molecule type" value="Genomic_DNA"/>
</dbReference>
<dbReference type="Proteomes" id="UP001215712">
    <property type="component" value="Unassembled WGS sequence"/>
</dbReference>
<sequence length="223" mass="24107">MALLVAGFSLFAAAQAAKLTSVVVPGGCYNLPDYESAGPVNAGFAGPWVVFVDQSVNTTAPDNACSMEGFGSQAVAWEQEEGNTIVVKGYIGIVRENDMAKSPLRCMDGIGFQAFVPVGDSAEYRAVNITDMPYSAELMWNLGSYSEPIQAYYHYLDGVKQEGIFFSSHNVTTWGISLQEGMTGSGGEPWWMIRLLGPGSADPQTGDALENDEYRTFIRINRS</sequence>
<reference evidence="2" key="1">
    <citation type="journal article" date="2023" name="IMA Fungus">
        <title>Comparative genomic study of the Penicillium genus elucidates a diverse pangenome and 15 lateral gene transfer events.</title>
        <authorList>
            <person name="Petersen C."/>
            <person name="Sorensen T."/>
            <person name="Nielsen M.R."/>
            <person name="Sondergaard T.E."/>
            <person name="Sorensen J.L."/>
            <person name="Fitzpatrick D.A."/>
            <person name="Frisvad J.C."/>
            <person name="Nielsen K.L."/>
        </authorList>
    </citation>
    <scope>NUCLEOTIDE SEQUENCE</scope>
    <source>
        <strain evidence="2">IBT 17514</strain>
    </source>
</reference>